<dbReference type="InterPro" id="IPR046756">
    <property type="entry name" value="VAS1/VOA1_TM"/>
</dbReference>
<dbReference type="GO" id="GO:0006078">
    <property type="term" value="P:(1-&gt;6)-beta-D-glucan biosynthetic process"/>
    <property type="evidence" value="ECO:0007669"/>
    <property type="project" value="TreeGrafter"/>
</dbReference>
<dbReference type="HOGENOM" id="CLU_062461_0_0_1"/>
<dbReference type="GO" id="GO:0071555">
    <property type="term" value="P:cell wall organization"/>
    <property type="evidence" value="ECO:0007669"/>
    <property type="project" value="UniProtKB-KW"/>
</dbReference>
<evidence type="ECO:0000256" key="6">
    <source>
        <dbReference type="ARBA" id="ARBA00022824"/>
    </source>
</evidence>
<gene>
    <name evidence="13" type="ORF">OIDMADRAFT_51791</name>
</gene>
<feature type="signal peptide" evidence="11">
    <location>
        <begin position="1"/>
        <end position="17"/>
    </location>
</feature>
<evidence type="ECO:0000256" key="8">
    <source>
        <dbReference type="ARBA" id="ARBA00023136"/>
    </source>
</evidence>
<dbReference type="InterPro" id="IPR037654">
    <property type="entry name" value="Big1"/>
</dbReference>
<evidence type="ECO:0000313" key="13">
    <source>
        <dbReference type="EMBL" id="KIN03857.1"/>
    </source>
</evidence>
<evidence type="ECO:0000313" key="14">
    <source>
        <dbReference type="Proteomes" id="UP000054321"/>
    </source>
</evidence>
<protein>
    <recommendedName>
        <fullName evidence="3">Protein BIG1</fullName>
    </recommendedName>
</protein>
<dbReference type="Pfam" id="PF20520">
    <property type="entry name" value="Ac45-VOA1_TM"/>
    <property type="match status" value="1"/>
</dbReference>
<dbReference type="GO" id="GO:0005789">
    <property type="term" value="C:endoplasmic reticulum membrane"/>
    <property type="evidence" value="ECO:0007669"/>
    <property type="project" value="UniProtKB-SubCell"/>
</dbReference>
<keyword evidence="5 11" id="KW-0732">Signal</keyword>
<evidence type="ECO:0000256" key="4">
    <source>
        <dbReference type="ARBA" id="ARBA00022692"/>
    </source>
</evidence>
<feature type="domain" description="V-type proton ATPase subunit S1/VOA1 transmembrane" evidence="12">
    <location>
        <begin position="256"/>
        <end position="295"/>
    </location>
</feature>
<dbReference type="InParanoid" id="A0A0C3HNE4"/>
<reference evidence="14" key="2">
    <citation type="submission" date="2015-01" db="EMBL/GenBank/DDBJ databases">
        <title>Evolutionary Origins and Diversification of the Mycorrhizal Mutualists.</title>
        <authorList>
            <consortium name="DOE Joint Genome Institute"/>
            <consortium name="Mycorrhizal Genomics Consortium"/>
            <person name="Kohler A."/>
            <person name="Kuo A."/>
            <person name="Nagy L.G."/>
            <person name="Floudas D."/>
            <person name="Copeland A."/>
            <person name="Barry K.W."/>
            <person name="Cichocki N."/>
            <person name="Veneault-Fourrey C."/>
            <person name="LaButti K."/>
            <person name="Lindquist E.A."/>
            <person name="Lipzen A."/>
            <person name="Lundell T."/>
            <person name="Morin E."/>
            <person name="Murat C."/>
            <person name="Riley R."/>
            <person name="Ohm R."/>
            <person name="Sun H."/>
            <person name="Tunlid A."/>
            <person name="Henrissat B."/>
            <person name="Grigoriev I.V."/>
            <person name="Hibbett D.S."/>
            <person name="Martin F."/>
        </authorList>
    </citation>
    <scope>NUCLEOTIDE SEQUENCE [LARGE SCALE GENOMIC DNA]</scope>
    <source>
        <strain evidence="14">Zn</strain>
    </source>
</reference>
<name>A0A0C3HNE4_OIDMZ</name>
<keyword evidence="9" id="KW-0961">Cell wall biogenesis/degradation</keyword>
<evidence type="ECO:0000256" key="7">
    <source>
        <dbReference type="ARBA" id="ARBA00022989"/>
    </source>
</evidence>
<keyword evidence="14" id="KW-1185">Reference proteome</keyword>
<dbReference type="EMBL" id="KN832873">
    <property type="protein sequence ID" value="KIN03857.1"/>
    <property type="molecule type" value="Genomic_DNA"/>
</dbReference>
<evidence type="ECO:0000256" key="2">
    <source>
        <dbReference type="ARBA" id="ARBA00008203"/>
    </source>
</evidence>
<keyword evidence="8 10" id="KW-0472">Membrane</keyword>
<feature type="chain" id="PRO_5002165485" description="Protein BIG1" evidence="11">
    <location>
        <begin position="18"/>
        <end position="306"/>
    </location>
</feature>
<comment type="subcellular location">
    <subcellularLocation>
        <location evidence="1">Endoplasmic reticulum membrane</location>
        <topology evidence="1">Single-pass type I membrane protein</topology>
    </subcellularLocation>
</comment>
<reference evidence="13 14" key="1">
    <citation type="submission" date="2014-04" db="EMBL/GenBank/DDBJ databases">
        <authorList>
            <consortium name="DOE Joint Genome Institute"/>
            <person name="Kuo A."/>
            <person name="Martino E."/>
            <person name="Perotto S."/>
            <person name="Kohler A."/>
            <person name="Nagy L.G."/>
            <person name="Floudas D."/>
            <person name="Copeland A."/>
            <person name="Barry K.W."/>
            <person name="Cichocki N."/>
            <person name="Veneault-Fourrey C."/>
            <person name="LaButti K."/>
            <person name="Lindquist E.A."/>
            <person name="Lipzen A."/>
            <person name="Lundell T."/>
            <person name="Morin E."/>
            <person name="Murat C."/>
            <person name="Sun H."/>
            <person name="Tunlid A."/>
            <person name="Henrissat B."/>
            <person name="Grigoriev I.V."/>
            <person name="Hibbett D.S."/>
            <person name="Martin F."/>
            <person name="Nordberg H.P."/>
            <person name="Cantor M.N."/>
            <person name="Hua S.X."/>
        </authorList>
    </citation>
    <scope>NUCLEOTIDE SEQUENCE [LARGE SCALE GENOMIC DNA]</scope>
    <source>
        <strain evidence="13 14">Zn</strain>
    </source>
</reference>
<dbReference type="STRING" id="913774.A0A0C3HNE4"/>
<evidence type="ECO:0000256" key="9">
    <source>
        <dbReference type="ARBA" id="ARBA00023316"/>
    </source>
</evidence>
<organism evidence="13 14">
    <name type="scientific">Oidiodendron maius (strain Zn)</name>
    <dbReference type="NCBI Taxonomy" id="913774"/>
    <lineage>
        <taxon>Eukaryota</taxon>
        <taxon>Fungi</taxon>
        <taxon>Dikarya</taxon>
        <taxon>Ascomycota</taxon>
        <taxon>Pezizomycotina</taxon>
        <taxon>Leotiomycetes</taxon>
        <taxon>Leotiomycetes incertae sedis</taxon>
        <taxon>Myxotrichaceae</taxon>
        <taxon>Oidiodendron</taxon>
    </lineage>
</organism>
<dbReference type="PANTHER" id="PTHR28285">
    <property type="entry name" value="PROTEIN BIG1"/>
    <property type="match status" value="1"/>
</dbReference>
<evidence type="ECO:0000256" key="1">
    <source>
        <dbReference type="ARBA" id="ARBA00004115"/>
    </source>
</evidence>
<sequence>MHLSLAASAAFVAVVQAFRDTSPFLFFSTSQLPVALQAASIAQIQSSQAVLDATKEFLNSCPTDVYYIIHQPSVLSTDVSQSTTPNLHAALSSSVVKAKYLVSEAKGLGRDVKQELVAHIGKSCEDTLLLDQDSAARTHDELSNQISRSVKDGKKVSVLRTMSQLAGSRKGTERAALLHDLDQSHKSELSAITAEHSYTIIWTTTPLSGDGAEVEEYQPEFQDPAHMELKRDLSEGVFDVRVADDIDPRPLFEKYQFFTPGLFMGLITGIILISILSVALSAISSLQVPYAAFDKEMGPAAQKKQQ</sequence>
<evidence type="ECO:0000256" key="10">
    <source>
        <dbReference type="SAM" id="Phobius"/>
    </source>
</evidence>
<proteinExistence type="inferred from homology"/>
<dbReference type="OrthoDB" id="9985059at2759"/>
<comment type="similarity">
    <text evidence="2">Belongs to the BIG1 family.</text>
</comment>
<dbReference type="AlphaFoldDB" id="A0A0C3HNE4"/>
<evidence type="ECO:0000256" key="5">
    <source>
        <dbReference type="ARBA" id="ARBA00022729"/>
    </source>
</evidence>
<keyword evidence="4 10" id="KW-0812">Transmembrane</keyword>
<feature type="transmembrane region" description="Helical" evidence="10">
    <location>
        <begin position="257"/>
        <end position="280"/>
    </location>
</feature>
<dbReference type="GO" id="GO:0009272">
    <property type="term" value="P:fungal-type cell wall biogenesis"/>
    <property type="evidence" value="ECO:0007669"/>
    <property type="project" value="TreeGrafter"/>
</dbReference>
<accession>A0A0C3HNE4</accession>
<dbReference type="PANTHER" id="PTHR28285:SF1">
    <property type="entry name" value="PROTEIN BIG1"/>
    <property type="match status" value="1"/>
</dbReference>
<dbReference type="Proteomes" id="UP000054321">
    <property type="component" value="Unassembled WGS sequence"/>
</dbReference>
<evidence type="ECO:0000256" key="11">
    <source>
        <dbReference type="SAM" id="SignalP"/>
    </source>
</evidence>
<keyword evidence="6" id="KW-0256">Endoplasmic reticulum</keyword>
<keyword evidence="7 10" id="KW-1133">Transmembrane helix</keyword>
<evidence type="ECO:0000259" key="12">
    <source>
        <dbReference type="Pfam" id="PF20520"/>
    </source>
</evidence>
<evidence type="ECO:0000256" key="3">
    <source>
        <dbReference type="ARBA" id="ARBA00022089"/>
    </source>
</evidence>